<reference evidence="2 3" key="1">
    <citation type="submission" date="2020-07" db="EMBL/GenBank/DDBJ databases">
        <title>Characterization and genome sequencing of isolate MD1, a novel member within the family Lachnospiraceae.</title>
        <authorList>
            <person name="Rettenmaier R."/>
            <person name="Di Bello L."/>
            <person name="Zinser C."/>
            <person name="Scheitz K."/>
            <person name="Liebl W."/>
            <person name="Zverlov V."/>
        </authorList>
    </citation>
    <scope>NUCLEOTIDE SEQUENCE [LARGE SCALE GENOMIC DNA]</scope>
    <source>
        <strain evidence="2 3">MD1</strain>
    </source>
</reference>
<dbReference type="AlphaFoldDB" id="A0A839JXK7"/>
<name>A0A839JXK7_9FIRM</name>
<feature type="transmembrane region" description="Helical" evidence="1">
    <location>
        <begin position="51"/>
        <end position="69"/>
    </location>
</feature>
<keyword evidence="1" id="KW-0812">Transmembrane</keyword>
<feature type="transmembrane region" description="Helical" evidence="1">
    <location>
        <begin position="144"/>
        <end position="165"/>
    </location>
</feature>
<gene>
    <name evidence="2" type="ORF">H0486_00420</name>
</gene>
<feature type="transmembrane region" description="Helical" evidence="1">
    <location>
        <begin position="90"/>
        <end position="112"/>
    </location>
</feature>
<proteinExistence type="predicted"/>
<evidence type="ECO:0000313" key="3">
    <source>
        <dbReference type="Proteomes" id="UP000574276"/>
    </source>
</evidence>
<dbReference type="RefSeq" id="WP_228351138.1">
    <property type="nucleotide sequence ID" value="NZ_JACEGA010000001.1"/>
</dbReference>
<feature type="transmembrane region" description="Helical" evidence="1">
    <location>
        <begin position="177"/>
        <end position="198"/>
    </location>
</feature>
<sequence>MNILASYRYQMEDNKKGVGVYYLVIACVFAFFFIMTLLLDTLGDPVSGQLGGFDFATIIFLFVASLNSFKENFGMLLQNGISRKTLFYGRLLTSVSIAFVMAIIDKLLLLAFKALSSSTDGNLVCSSLFEQAYQFNNDQLSTHFISFLLSLLLYMTISSIGYFITILYYRLGKSGKIAVSVALPVGLFMVFPLLDYILTRGRISARISILIDTAFGLSTNRPGNAMITCLLLFILLSLISWLMIKRAAIKE</sequence>
<organism evidence="2 3">
    <name type="scientific">Variimorphobacter saccharofermentans</name>
    <dbReference type="NCBI Taxonomy" id="2755051"/>
    <lineage>
        <taxon>Bacteria</taxon>
        <taxon>Bacillati</taxon>
        <taxon>Bacillota</taxon>
        <taxon>Clostridia</taxon>
        <taxon>Lachnospirales</taxon>
        <taxon>Lachnospiraceae</taxon>
        <taxon>Variimorphobacter</taxon>
    </lineage>
</organism>
<evidence type="ECO:0000313" key="2">
    <source>
        <dbReference type="EMBL" id="MBB2181359.1"/>
    </source>
</evidence>
<dbReference type="EMBL" id="JACEGA010000001">
    <property type="protein sequence ID" value="MBB2181359.1"/>
    <property type="molecule type" value="Genomic_DNA"/>
</dbReference>
<feature type="transmembrane region" description="Helical" evidence="1">
    <location>
        <begin position="20"/>
        <end position="39"/>
    </location>
</feature>
<feature type="transmembrane region" description="Helical" evidence="1">
    <location>
        <begin position="225"/>
        <end position="244"/>
    </location>
</feature>
<keyword evidence="1" id="KW-0472">Membrane</keyword>
<accession>A0A839JXK7</accession>
<dbReference type="Proteomes" id="UP000574276">
    <property type="component" value="Unassembled WGS sequence"/>
</dbReference>
<evidence type="ECO:0000256" key="1">
    <source>
        <dbReference type="SAM" id="Phobius"/>
    </source>
</evidence>
<comment type="caution">
    <text evidence="2">The sequence shown here is derived from an EMBL/GenBank/DDBJ whole genome shotgun (WGS) entry which is preliminary data.</text>
</comment>
<keyword evidence="1" id="KW-1133">Transmembrane helix</keyword>
<keyword evidence="3" id="KW-1185">Reference proteome</keyword>
<protein>
    <submittedName>
        <fullName evidence="2">Uncharacterized protein</fullName>
    </submittedName>
</protein>